<reference evidence="3" key="1">
    <citation type="submission" date="2018-11" db="EMBL/GenBank/DDBJ databases">
        <authorList>
            <consortium name="Genoscope - CEA"/>
            <person name="William W."/>
        </authorList>
    </citation>
    <scope>NUCLEOTIDE SEQUENCE</scope>
</reference>
<gene>
    <name evidence="3" type="ORF">BRAA02T04995Z</name>
</gene>
<protein>
    <recommendedName>
        <fullName evidence="2">WRKY19-like zinc finger domain-containing protein</fullName>
    </recommendedName>
</protein>
<dbReference type="PANTHER" id="PTHR31827">
    <property type="entry name" value="EMB|CAB89363.1"/>
    <property type="match status" value="1"/>
</dbReference>
<name>A0A3P6AKY6_BRACM</name>
<organism evidence="3">
    <name type="scientific">Brassica campestris</name>
    <name type="common">Field mustard</name>
    <dbReference type="NCBI Taxonomy" id="3711"/>
    <lineage>
        <taxon>Eukaryota</taxon>
        <taxon>Viridiplantae</taxon>
        <taxon>Streptophyta</taxon>
        <taxon>Embryophyta</taxon>
        <taxon>Tracheophyta</taxon>
        <taxon>Spermatophyta</taxon>
        <taxon>Magnoliopsida</taxon>
        <taxon>eudicotyledons</taxon>
        <taxon>Gunneridae</taxon>
        <taxon>Pentapetalae</taxon>
        <taxon>rosids</taxon>
        <taxon>malvids</taxon>
        <taxon>Brassicales</taxon>
        <taxon>Brassicaceae</taxon>
        <taxon>Brassiceae</taxon>
        <taxon>Brassica</taxon>
    </lineage>
</organism>
<sequence length="512" mass="52696">MSDNSLTLNSLGDSQSHFCSDVSNCTDDSCCLVLGLGPTSASYCYGTQELASRGGSLLQLGLPDTLSGLDPSSSTSTSRQCVVPPVDEGSSSAKRSGGYMPSLLLDHLQVSLESSFSVQQRSYNPKKCNFLGCMKGARGSSGLCISHGGGGERCQKPGCNKGTESSKTTFCKTHGGGKRCEHLGCTKSAERKTDYCVSHGGGRRCGFIKGCDKAARGKSGLCIKHGGGKRCVVENCARSAEGQAGLCISHGGGKRCQFSSGCGKGAQGITNYCKAHGGGKRCIFSGCGKGAEGSTPLCKAHGGGKRCQSEGGGICSKSVHGGTNFCVAHGGGKRCVVSGCTKSARGRTDCCVKHGGGKRCRVGECGKSAQGSGELCKAHGGGKRCCWGGGECEKFARGKSGLCAKHNSVKEKREDGGSKSGLIGPGLFSGLVVGSSSDHSQSEVSAIQLEKRQKMMIPMQVLVPSSMRSLSGSHEGETNMFDFMIPEERVHGGGMMMSLLGGSLKQPSTDGN</sequence>
<feature type="region of interest" description="Disordered" evidence="1">
    <location>
        <begin position="68"/>
        <end position="95"/>
    </location>
</feature>
<feature type="domain" description="WRKY19-like zinc finger" evidence="2">
    <location>
        <begin position="357"/>
        <end position="381"/>
    </location>
</feature>
<dbReference type="PANTHER" id="PTHR31827:SF55">
    <property type="entry name" value="WRKY TRANSCRIPTION FACTOR 19"/>
    <property type="match status" value="1"/>
</dbReference>
<dbReference type="InterPro" id="IPR056866">
    <property type="entry name" value="Znf_WRKY19"/>
</dbReference>
<feature type="domain" description="WRKY19-like zinc finger" evidence="2">
    <location>
        <begin position="228"/>
        <end position="252"/>
    </location>
</feature>
<feature type="domain" description="WRKY19-like zinc finger" evidence="2">
    <location>
        <begin position="177"/>
        <end position="201"/>
    </location>
</feature>
<feature type="domain" description="WRKY19-like zinc finger" evidence="2">
    <location>
        <begin position="126"/>
        <end position="149"/>
    </location>
</feature>
<feature type="compositionally biased region" description="Low complexity" evidence="1">
    <location>
        <begin position="68"/>
        <end position="78"/>
    </location>
</feature>
<proteinExistence type="predicted"/>
<dbReference type="EMBL" id="LR031573">
    <property type="protein sequence ID" value="VDC84848.1"/>
    <property type="molecule type" value="Genomic_DNA"/>
</dbReference>
<accession>A0A3P6AKY6</accession>
<evidence type="ECO:0000313" key="3">
    <source>
        <dbReference type="EMBL" id="VDC84848.1"/>
    </source>
</evidence>
<dbReference type="AlphaFoldDB" id="A0A3P6AKY6"/>
<evidence type="ECO:0000256" key="1">
    <source>
        <dbReference type="SAM" id="MobiDB-lite"/>
    </source>
</evidence>
<evidence type="ECO:0000259" key="2">
    <source>
        <dbReference type="Pfam" id="PF24906"/>
    </source>
</evidence>
<dbReference type="Pfam" id="PF24906">
    <property type="entry name" value="Zf_WRKY19"/>
    <property type="match status" value="4"/>
</dbReference>